<dbReference type="GO" id="GO:0000139">
    <property type="term" value="C:Golgi membrane"/>
    <property type="evidence" value="ECO:0007669"/>
    <property type="project" value="UniProtKB-SubCell"/>
</dbReference>
<comment type="caution">
    <text evidence="20">The sequence shown here is derived from an EMBL/GenBank/DDBJ whole genome shotgun (WGS) entry which is preliminary data.</text>
</comment>
<dbReference type="PANTHER" id="PTHR14344">
    <property type="entry name" value="WD REPEAT PROTEIN"/>
    <property type="match status" value="1"/>
</dbReference>
<name>A0AAD5UL85_9FUNG</name>
<dbReference type="InterPro" id="IPR022775">
    <property type="entry name" value="AP_mu_sigma_su"/>
</dbReference>
<feature type="domain" description="AP complex mu/sigma subunit" evidence="19">
    <location>
        <begin position="13"/>
        <end position="131"/>
    </location>
</feature>
<dbReference type="FunFam" id="3.30.450.60:FF:000013">
    <property type="entry name" value="Coatomer subunit zeta"/>
    <property type="match status" value="1"/>
</dbReference>
<evidence type="ECO:0000256" key="15">
    <source>
        <dbReference type="ARBA" id="ARBA00038255"/>
    </source>
</evidence>
<evidence type="ECO:0000256" key="16">
    <source>
        <dbReference type="ARBA" id="ARBA00045555"/>
    </source>
</evidence>
<dbReference type="PROSITE" id="PS00678">
    <property type="entry name" value="WD_REPEATS_1"/>
    <property type="match status" value="1"/>
</dbReference>
<comment type="subunit">
    <text evidence="4">Oligomeric complex that consists of at least the alpha, beta, beta', gamma, delta, epsilon and zeta subunits.</text>
</comment>
<dbReference type="GO" id="GO:0030488">
    <property type="term" value="P:tRNA methylation"/>
    <property type="evidence" value="ECO:0007669"/>
    <property type="project" value="TreeGrafter"/>
</dbReference>
<keyword evidence="8" id="KW-0819">tRNA processing</keyword>
<dbReference type="InterPro" id="IPR036322">
    <property type="entry name" value="WD40_repeat_dom_sf"/>
</dbReference>
<evidence type="ECO:0000256" key="10">
    <source>
        <dbReference type="ARBA" id="ARBA00022892"/>
    </source>
</evidence>
<dbReference type="InterPro" id="IPR015943">
    <property type="entry name" value="WD40/YVTN_repeat-like_dom_sf"/>
</dbReference>
<comment type="similarity">
    <text evidence="3">Belongs to the adaptor complexes small subunit family.</text>
</comment>
<evidence type="ECO:0000256" key="3">
    <source>
        <dbReference type="ARBA" id="ARBA00006972"/>
    </source>
</evidence>
<evidence type="ECO:0000259" key="19">
    <source>
        <dbReference type="Pfam" id="PF01217"/>
    </source>
</evidence>
<evidence type="ECO:0000256" key="7">
    <source>
        <dbReference type="ARBA" id="ARBA00022574"/>
    </source>
</evidence>
<dbReference type="Pfam" id="PF00400">
    <property type="entry name" value="WD40"/>
    <property type="match status" value="2"/>
</dbReference>
<feature type="repeat" description="WD" evidence="18">
    <location>
        <begin position="295"/>
        <end position="334"/>
    </location>
</feature>
<evidence type="ECO:0000256" key="9">
    <source>
        <dbReference type="ARBA" id="ARBA00022737"/>
    </source>
</evidence>
<accession>A0AAD5UL85</accession>
<feature type="repeat" description="WD" evidence="18">
    <location>
        <begin position="391"/>
        <end position="413"/>
    </location>
</feature>
<evidence type="ECO:0000256" key="13">
    <source>
        <dbReference type="ARBA" id="ARBA00023136"/>
    </source>
</evidence>
<dbReference type="SUPFAM" id="SSF64356">
    <property type="entry name" value="SNARE-like"/>
    <property type="match status" value="1"/>
</dbReference>
<evidence type="ECO:0000256" key="4">
    <source>
        <dbReference type="ARBA" id="ARBA00011775"/>
    </source>
</evidence>
<dbReference type="AlphaFoldDB" id="A0AAD5UL85"/>
<evidence type="ECO:0000256" key="11">
    <source>
        <dbReference type="ARBA" id="ARBA00022927"/>
    </source>
</evidence>
<dbReference type="InterPro" id="IPR001680">
    <property type="entry name" value="WD40_rpt"/>
</dbReference>
<dbReference type="PROSITE" id="PS50294">
    <property type="entry name" value="WD_REPEATS_REGION"/>
    <property type="match status" value="1"/>
</dbReference>
<dbReference type="GO" id="GO:0015031">
    <property type="term" value="P:protein transport"/>
    <property type="evidence" value="ECO:0007669"/>
    <property type="project" value="UniProtKB-KW"/>
</dbReference>
<gene>
    <name evidence="20" type="primary">COPZ2</name>
    <name evidence="20" type="ORF">HK103_006980</name>
</gene>
<keyword evidence="7 18" id="KW-0853">WD repeat</keyword>
<dbReference type="InterPro" id="IPR011012">
    <property type="entry name" value="Longin-like_dom_sf"/>
</dbReference>
<keyword evidence="13" id="KW-0472">Membrane</keyword>
<dbReference type="PROSITE" id="PS50082">
    <property type="entry name" value="WD_REPEATS_2"/>
    <property type="match status" value="2"/>
</dbReference>
<proteinExistence type="inferred from homology"/>
<evidence type="ECO:0000256" key="18">
    <source>
        <dbReference type="PROSITE-ProRule" id="PRU00221"/>
    </source>
</evidence>
<dbReference type="Gene3D" id="3.30.450.60">
    <property type="match status" value="1"/>
</dbReference>
<evidence type="ECO:0000256" key="8">
    <source>
        <dbReference type="ARBA" id="ARBA00022694"/>
    </source>
</evidence>
<dbReference type="GO" id="GO:0016192">
    <property type="term" value="P:vesicle-mediated transport"/>
    <property type="evidence" value="ECO:0007669"/>
    <property type="project" value="UniProtKB-KW"/>
</dbReference>
<evidence type="ECO:0000256" key="14">
    <source>
        <dbReference type="ARBA" id="ARBA00023329"/>
    </source>
</evidence>
<comment type="similarity">
    <text evidence="15">Belongs to the WD repeat WDR6 family.</text>
</comment>
<dbReference type="Gene3D" id="2.130.10.10">
    <property type="entry name" value="YVTN repeat-like/Quinoprotein amine dehydrogenase"/>
    <property type="match status" value="2"/>
</dbReference>
<keyword evidence="11" id="KW-0653">Protein transport</keyword>
<evidence type="ECO:0000256" key="6">
    <source>
        <dbReference type="ARBA" id="ARBA00022490"/>
    </source>
</evidence>
<evidence type="ECO:0000256" key="17">
    <source>
        <dbReference type="ARBA" id="ARBA00075766"/>
    </source>
</evidence>
<evidence type="ECO:0000313" key="20">
    <source>
        <dbReference type="EMBL" id="KAJ3261025.1"/>
    </source>
</evidence>
<keyword evidence="14" id="KW-0968">Cytoplasmic vesicle</keyword>
<evidence type="ECO:0000256" key="12">
    <source>
        <dbReference type="ARBA" id="ARBA00023034"/>
    </source>
</evidence>
<evidence type="ECO:0000256" key="1">
    <source>
        <dbReference type="ARBA" id="ARBA00004255"/>
    </source>
</evidence>
<keyword evidence="9" id="KW-0677">Repeat</keyword>
<dbReference type="Pfam" id="PF01217">
    <property type="entry name" value="Clat_adaptor_s"/>
    <property type="match status" value="1"/>
</dbReference>
<keyword evidence="5" id="KW-0813">Transport</keyword>
<evidence type="ECO:0000256" key="5">
    <source>
        <dbReference type="ARBA" id="ARBA00022448"/>
    </source>
</evidence>
<dbReference type="GO" id="GO:0030663">
    <property type="term" value="C:COPI-coated vesicle membrane"/>
    <property type="evidence" value="ECO:0007669"/>
    <property type="project" value="UniProtKB-SubCell"/>
</dbReference>
<keyword evidence="10" id="KW-0931">ER-Golgi transport</keyword>
<dbReference type="InterPro" id="IPR051973">
    <property type="entry name" value="tRNA_Anticodon_Mtase-Reg"/>
</dbReference>
<reference evidence="20" key="1">
    <citation type="submission" date="2020-05" db="EMBL/GenBank/DDBJ databases">
        <title>Phylogenomic resolution of chytrid fungi.</title>
        <authorList>
            <person name="Stajich J.E."/>
            <person name="Amses K."/>
            <person name="Simmons R."/>
            <person name="Seto K."/>
            <person name="Myers J."/>
            <person name="Bonds A."/>
            <person name="Quandt C.A."/>
            <person name="Barry K."/>
            <person name="Liu P."/>
            <person name="Grigoriev I."/>
            <person name="Longcore J.E."/>
            <person name="James T.Y."/>
        </authorList>
    </citation>
    <scope>NUCLEOTIDE SEQUENCE</scope>
    <source>
        <strain evidence="20">PLAUS21</strain>
    </source>
</reference>
<dbReference type="InterPro" id="IPR019775">
    <property type="entry name" value="WD40_repeat_CS"/>
</dbReference>
<organism evidence="20 21">
    <name type="scientific">Boothiomyces macroporosus</name>
    <dbReference type="NCBI Taxonomy" id="261099"/>
    <lineage>
        <taxon>Eukaryota</taxon>
        <taxon>Fungi</taxon>
        <taxon>Fungi incertae sedis</taxon>
        <taxon>Chytridiomycota</taxon>
        <taxon>Chytridiomycota incertae sedis</taxon>
        <taxon>Chytridiomycetes</taxon>
        <taxon>Rhizophydiales</taxon>
        <taxon>Terramycetaceae</taxon>
        <taxon>Boothiomyces</taxon>
    </lineage>
</organism>
<evidence type="ECO:0000313" key="21">
    <source>
        <dbReference type="Proteomes" id="UP001210925"/>
    </source>
</evidence>
<keyword evidence="6" id="KW-0963">Cytoplasm</keyword>
<dbReference type="SMART" id="SM00320">
    <property type="entry name" value="WD40"/>
    <property type="match status" value="7"/>
</dbReference>
<evidence type="ECO:0000256" key="2">
    <source>
        <dbReference type="ARBA" id="ARBA00004347"/>
    </source>
</evidence>
<dbReference type="Proteomes" id="UP001210925">
    <property type="component" value="Unassembled WGS sequence"/>
</dbReference>
<protein>
    <recommendedName>
        <fullName evidence="17">Zeta-coat protein</fullName>
    </recommendedName>
</protein>
<comment type="subcellular location">
    <subcellularLocation>
        <location evidence="2">Cytoplasmic vesicle</location>
        <location evidence="2">COPI-coated vesicle membrane</location>
        <topology evidence="2">Peripheral membrane protein</topology>
        <orientation evidence="2">Cytoplasmic side</orientation>
    </subcellularLocation>
    <subcellularLocation>
        <location evidence="1">Golgi apparatus membrane</location>
        <topology evidence="1">Peripheral membrane protein</topology>
        <orientation evidence="1">Cytoplasmic side</orientation>
    </subcellularLocation>
</comment>
<dbReference type="SUPFAM" id="SSF50978">
    <property type="entry name" value="WD40 repeat-like"/>
    <property type="match status" value="3"/>
</dbReference>
<dbReference type="EMBL" id="JADGKB010000008">
    <property type="protein sequence ID" value="KAJ3261025.1"/>
    <property type="molecule type" value="Genomic_DNA"/>
</dbReference>
<comment type="function">
    <text evidence="16">The coatomer is a cytosolic protein complex that binds to dilysine motifs and reversibly associates with Golgi non-clathrin-coated vesicles, which further mediate biosynthetic protein transport from the ER, via the Golgi up to the trans Golgi network. Coatomer complex is required for budding from Golgi membranes, and is essential for the retrograde Golgi-to-ER transport of dilysine-tagged proteins. The zeta subunit may be involved in regulating the coat assembly and, hence, the rate of biosynthetic protein transport due to its association-dissociation properties with the coatomer complex.</text>
</comment>
<dbReference type="PANTHER" id="PTHR14344:SF3">
    <property type="entry name" value="WD REPEAT-CONTAINING PROTEIN 6"/>
    <property type="match status" value="1"/>
</dbReference>
<keyword evidence="21" id="KW-1185">Reference proteome</keyword>
<sequence>MVKTWCNLTLKSIKSVFIFDSEGKKLLSKYYYPIEPKDAQKLEKNLFDKTRRTNSDIILFDNLVVVYKPVVDLFIYVVGGLDENEIMLVGVLNCFIDACSNLLKNQMEKRSLMDNLDTVLLVLDETIDDGTTNIYQILSVKKFQLMKKIDYKSQITALKFINKDELLVGSGPFLLKINIHTHETKQLKIFEMARILKIKHSKYTVVSGQKSLAILLDFNIIHSFEIDDWIIDFEFGNEIAILTAHNNLQIRDWNGNLISEKKNDSRCMLYSGCVYNNSCFSGTIFNQIIWNEKAFIGHEGVLFSVEYKDGYILSTSDDRTVRLWNVETGDCVVFHGHLGRVWKAIFYNEYVVSISEDASCRVWNRKGDLLTVWEGHGSRNVWSVDVIDGIVATGGGDGGIRLWNLEELKQNRIDDDSQVETIELPNVPKSFGFTKNLEIVDELGNFYSYKDGLKKTFTDSEFKGHSHIVTVNENTIAFNNGLILFQNRKFKLQTETKILQIFGFEFGNDLIIFVSKEKEILCFRINEYIELVGVLSPAVHFQVFEMKYDGKIVVCGSKKGALCCYEFEIQATRKLEIQEYMQIQEFEKPAPIEPCLIARHIHGSDAVTNILLERIGEKYQISTVGRDGLFNSFLFYKSDAKTNLELAVGYTLETIHKTRITKGWLEQIVKVGSTIFLAGFFNARFFIFNQSKNCEMFSVNCNAKRIWKLKIHDELLNHLEFAYFKHKHINYVQKLSDTNFPDMNLVEPYHSLETRACKFVDGLIVSGGEDSILTFHSYKNSLKRVLWCKKHEASIRCLDYQNGLLFTGGSQQELYCWKLDIQNLTCIQIAQALKSDTEARIMDLTVHGDCVVTANSDAFIRLYKFNRGFDLLFETDYHHKCVQKTRLVQHGGLYLYSAATDGKIVKWRVTDKLEFVTEYKVHQSGVKAMDVKVIDNEICVASGGDDNLVSLIIGETIYSGNYHGSSVTGIHLEKGRMISVGIDQRLVEYKINNGIEFVSRTFVDVADISDMDVSGNNIVVVGHGIQLFEQ</sequence>
<keyword evidence="12" id="KW-0333">Golgi apparatus</keyword>